<dbReference type="PANTHER" id="PTHR47478:SF1">
    <property type="entry name" value="PYRIMIDINE 5'-NUCLEOTIDASE YJJG"/>
    <property type="match status" value="1"/>
</dbReference>
<evidence type="ECO:0000313" key="1">
    <source>
        <dbReference type="EMBL" id="KAA9021576.1"/>
    </source>
</evidence>
<organism evidence="1 2">
    <name type="scientific">Niallia endozanthoxylica</name>
    <dbReference type="NCBI Taxonomy" id="2036016"/>
    <lineage>
        <taxon>Bacteria</taxon>
        <taxon>Bacillati</taxon>
        <taxon>Bacillota</taxon>
        <taxon>Bacilli</taxon>
        <taxon>Bacillales</taxon>
        <taxon>Bacillaceae</taxon>
        <taxon>Niallia</taxon>
    </lineage>
</organism>
<dbReference type="InterPro" id="IPR006439">
    <property type="entry name" value="HAD-SF_hydro_IA"/>
</dbReference>
<dbReference type="SUPFAM" id="SSF56784">
    <property type="entry name" value="HAD-like"/>
    <property type="match status" value="1"/>
</dbReference>
<dbReference type="SFLD" id="SFLDG01135">
    <property type="entry name" value="C1.5.6:_HAD__Beta-PGM__Phospha"/>
    <property type="match status" value="1"/>
</dbReference>
<dbReference type="InterPro" id="IPR011951">
    <property type="entry name" value="HAD-SF_hydro_IA_YjjG/PynA"/>
</dbReference>
<dbReference type="Gene3D" id="1.10.150.240">
    <property type="entry name" value="Putative phosphatase, domain 2"/>
    <property type="match status" value="1"/>
</dbReference>
<dbReference type="NCBIfam" id="TIGR02254">
    <property type="entry name" value="YjjG_YfnB"/>
    <property type="match status" value="1"/>
</dbReference>
<dbReference type="PANTHER" id="PTHR47478">
    <property type="match status" value="1"/>
</dbReference>
<dbReference type="Gene3D" id="3.40.50.1000">
    <property type="entry name" value="HAD superfamily/HAD-like"/>
    <property type="match status" value="1"/>
</dbReference>
<dbReference type="SFLD" id="SFLDS00003">
    <property type="entry name" value="Haloacid_Dehalogenase"/>
    <property type="match status" value="1"/>
</dbReference>
<dbReference type="Proteomes" id="UP000326671">
    <property type="component" value="Unassembled WGS sequence"/>
</dbReference>
<dbReference type="OrthoDB" id="9802350at2"/>
<comment type="caution">
    <text evidence="1">The sequence shown here is derived from an EMBL/GenBank/DDBJ whole genome shotgun (WGS) entry which is preliminary data.</text>
</comment>
<name>A0A5J5HMG9_9BACI</name>
<dbReference type="InterPro" id="IPR036412">
    <property type="entry name" value="HAD-like_sf"/>
</dbReference>
<sequence length="243" mass="28161">MKRYQTLLFDVDDTLLDFGAAERSALRSLFEEQKVLVTPELEEQYKKINKSLWKSFEEGKIDRNEVVNTRFTLLFNEFGQEVDGVLLEKKYRHYLEEGHQLIEGAFELISTLQQHVELYIVTNGVSKTQDKRLRDSGLYPFFKDIFISEDTGYQKPMKEYFDYVFARISDFSAEKTLIIGDSLSSDIKGGNQAGIDTCWFNPNEKFNVTGIVPTFQIKRLNELYKTLGFVKEEGCPPQHCLTS</sequence>
<accession>A0A5J5HMG9</accession>
<evidence type="ECO:0000313" key="2">
    <source>
        <dbReference type="Proteomes" id="UP000326671"/>
    </source>
</evidence>
<proteinExistence type="predicted"/>
<dbReference type="InterPro" id="IPR041492">
    <property type="entry name" value="HAD_2"/>
</dbReference>
<dbReference type="CDD" id="cd04305">
    <property type="entry name" value="HAD_Neu5Ac-Pase_like"/>
    <property type="match status" value="1"/>
</dbReference>
<protein>
    <submittedName>
        <fullName evidence="1">Noncanonical pyrimidine nucleotidase, YjjG family</fullName>
    </submittedName>
</protein>
<dbReference type="GO" id="GO:0008253">
    <property type="term" value="F:5'-nucleotidase activity"/>
    <property type="evidence" value="ECO:0007669"/>
    <property type="project" value="InterPro"/>
</dbReference>
<dbReference type="AlphaFoldDB" id="A0A5J5HMG9"/>
<keyword evidence="2" id="KW-1185">Reference proteome</keyword>
<dbReference type="SFLD" id="SFLDG01129">
    <property type="entry name" value="C1.5:_HAD__Beta-PGM__Phosphata"/>
    <property type="match status" value="1"/>
</dbReference>
<dbReference type="InterPro" id="IPR023198">
    <property type="entry name" value="PGP-like_dom2"/>
</dbReference>
<dbReference type="InterPro" id="IPR023214">
    <property type="entry name" value="HAD_sf"/>
</dbReference>
<dbReference type="Pfam" id="PF13419">
    <property type="entry name" value="HAD_2"/>
    <property type="match status" value="1"/>
</dbReference>
<dbReference type="NCBIfam" id="TIGR01549">
    <property type="entry name" value="HAD-SF-IA-v1"/>
    <property type="match status" value="1"/>
</dbReference>
<gene>
    <name evidence="1" type="ORF">F4V44_16420</name>
</gene>
<dbReference type="InterPro" id="IPR052550">
    <property type="entry name" value="Pyrimidine_5'-ntase_YjjG"/>
</dbReference>
<dbReference type="EMBL" id="VYKL01000026">
    <property type="protein sequence ID" value="KAA9021576.1"/>
    <property type="molecule type" value="Genomic_DNA"/>
</dbReference>
<reference evidence="1 2" key="1">
    <citation type="submission" date="2019-09" db="EMBL/GenBank/DDBJ databases">
        <title>Whole genome sequences of isolates from the Mars Exploration Rovers.</title>
        <authorList>
            <person name="Seuylemezian A."/>
            <person name="Vaishampayan P."/>
        </authorList>
    </citation>
    <scope>NUCLEOTIDE SEQUENCE [LARGE SCALE GENOMIC DNA]</scope>
    <source>
        <strain evidence="1 2">MER_TA_151</strain>
    </source>
</reference>
<dbReference type="RefSeq" id="WP_150441104.1">
    <property type="nucleotide sequence ID" value="NZ_VYKL01000026.1"/>
</dbReference>